<evidence type="ECO:0000313" key="5">
    <source>
        <dbReference type="Proteomes" id="UP000030001"/>
    </source>
</evidence>
<evidence type="ECO:0000313" key="4">
    <source>
        <dbReference type="EMBL" id="KGL67481.1"/>
    </source>
</evidence>
<reference evidence="4 5" key="1">
    <citation type="submission" date="2014-09" db="EMBL/GenBank/DDBJ databases">
        <title>Lactobacillus mucosae CRL573 Genome Sequencing.</title>
        <authorList>
            <person name="Bleckwedel J."/>
            <person name="Teran L.C."/>
            <person name="Bonacina J."/>
            <person name="Saavedra L."/>
            <person name="Mozzi F.B."/>
            <person name="Raya R.R."/>
        </authorList>
    </citation>
    <scope>NUCLEOTIDE SEQUENCE [LARGE SCALE GENOMIC DNA]</scope>
    <source>
        <strain evidence="4 5">CRL573</strain>
    </source>
</reference>
<dbReference type="CDD" id="cd00761">
    <property type="entry name" value="Glyco_tranf_GTA_type"/>
    <property type="match status" value="1"/>
</dbReference>
<dbReference type="AlphaFoldDB" id="A0A099YDK2"/>
<dbReference type="PANTHER" id="PTHR22916">
    <property type="entry name" value="GLYCOSYLTRANSFERASE"/>
    <property type="match status" value="1"/>
</dbReference>
<comment type="caution">
    <text evidence="4">The sequence shown here is derived from an EMBL/GenBank/DDBJ whole genome shotgun (WGS) entry which is preliminary data.</text>
</comment>
<dbReference type="PANTHER" id="PTHR22916:SF51">
    <property type="entry name" value="GLYCOSYLTRANSFERASE EPSH-RELATED"/>
    <property type="match status" value="1"/>
</dbReference>
<accession>A0A099YDK2</accession>
<sequence length="331" mass="37691">MQNTQPLISVIIPIYNVEKYLERCLDSVISQDYDNLEIILVDDGATDDSGKIAEKYAAKDDRIIVIHQKNGGLSNARNNGLAKAHGEYVTFIDSDDYVTNDYVSYMLGLLADDDFEAPMAMCSLMNVFSSTGRREDCGNGEKVVLTGKKCIEMMCYHDLVDTCAYAKLTKRELYDNVKFPEGKLFEDIGTTYKLFLQSPKVACGFSPKYFYVIRSGSIVTSGFKANKLELLEMTDKMAMDVKKEFPDLEKAVLRRQVYARFSTLNQTLNSGDPAVVEIRKELLDYLKKNKRAVLSDPKTPKRDRVAYFILDFGFPVYRVAWKQYEKRKGNK</sequence>
<gene>
    <name evidence="4" type="ORF">LX03_01150</name>
</gene>
<dbReference type="GO" id="GO:0016757">
    <property type="term" value="F:glycosyltransferase activity"/>
    <property type="evidence" value="ECO:0007669"/>
    <property type="project" value="UniProtKB-KW"/>
</dbReference>
<dbReference type="Pfam" id="PF00535">
    <property type="entry name" value="Glycos_transf_2"/>
    <property type="match status" value="1"/>
</dbReference>
<organism evidence="4 5">
    <name type="scientific">Limosilactobacillus mucosae</name>
    <name type="common">Lactobacillus mucosae</name>
    <dbReference type="NCBI Taxonomy" id="97478"/>
    <lineage>
        <taxon>Bacteria</taxon>
        <taxon>Bacillati</taxon>
        <taxon>Bacillota</taxon>
        <taxon>Bacilli</taxon>
        <taxon>Lactobacillales</taxon>
        <taxon>Lactobacillaceae</taxon>
        <taxon>Limosilactobacillus</taxon>
    </lineage>
</organism>
<dbReference type="Proteomes" id="UP000030001">
    <property type="component" value="Unassembled WGS sequence"/>
</dbReference>
<keyword evidence="1" id="KW-0328">Glycosyltransferase</keyword>
<protein>
    <submittedName>
        <fullName evidence="4">Glycosyl transferase family 2</fullName>
    </submittedName>
</protein>
<evidence type="ECO:0000256" key="2">
    <source>
        <dbReference type="ARBA" id="ARBA00022679"/>
    </source>
</evidence>
<feature type="domain" description="Glycosyltransferase 2-like" evidence="3">
    <location>
        <begin position="9"/>
        <end position="133"/>
    </location>
</feature>
<evidence type="ECO:0000259" key="3">
    <source>
        <dbReference type="Pfam" id="PF00535"/>
    </source>
</evidence>
<evidence type="ECO:0000256" key="1">
    <source>
        <dbReference type="ARBA" id="ARBA00022676"/>
    </source>
</evidence>
<keyword evidence="2 4" id="KW-0808">Transferase</keyword>
<dbReference type="InterPro" id="IPR029044">
    <property type="entry name" value="Nucleotide-diphossugar_trans"/>
</dbReference>
<proteinExistence type="predicted"/>
<name>A0A099YDK2_LIMMU</name>
<dbReference type="Gene3D" id="3.90.550.10">
    <property type="entry name" value="Spore Coat Polysaccharide Biosynthesis Protein SpsA, Chain A"/>
    <property type="match status" value="1"/>
</dbReference>
<dbReference type="InterPro" id="IPR001173">
    <property type="entry name" value="Glyco_trans_2-like"/>
</dbReference>
<dbReference type="SUPFAM" id="SSF53448">
    <property type="entry name" value="Nucleotide-diphospho-sugar transferases"/>
    <property type="match status" value="1"/>
</dbReference>
<dbReference type="EMBL" id="JROC01000021">
    <property type="protein sequence ID" value="KGL67481.1"/>
    <property type="molecule type" value="Genomic_DNA"/>
</dbReference>